<dbReference type="EMBL" id="MSZX01000020">
    <property type="protein sequence ID" value="OPA73268.1"/>
    <property type="molecule type" value="Genomic_DNA"/>
</dbReference>
<keyword evidence="1" id="KW-0472">Membrane</keyword>
<dbReference type="CDD" id="cd16935">
    <property type="entry name" value="HATPase_AgrC-ComD-like"/>
    <property type="match status" value="1"/>
</dbReference>
<comment type="caution">
    <text evidence="3">The sequence shown here is derived from an EMBL/GenBank/DDBJ whole genome shotgun (WGS) entry which is preliminary data.</text>
</comment>
<feature type="transmembrane region" description="Helical" evidence="1">
    <location>
        <begin position="62"/>
        <end position="80"/>
    </location>
</feature>
<evidence type="ECO:0000256" key="1">
    <source>
        <dbReference type="SAM" id="Phobius"/>
    </source>
</evidence>
<evidence type="ECO:0000259" key="2">
    <source>
        <dbReference type="Pfam" id="PF14501"/>
    </source>
</evidence>
<evidence type="ECO:0000313" key="3">
    <source>
        <dbReference type="EMBL" id="OPA73268.1"/>
    </source>
</evidence>
<feature type="transmembrane region" description="Helical" evidence="1">
    <location>
        <begin position="113"/>
        <end position="132"/>
    </location>
</feature>
<dbReference type="GO" id="GO:0042802">
    <property type="term" value="F:identical protein binding"/>
    <property type="evidence" value="ECO:0007669"/>
    <property type="project" value="TreeGrafter"/>
</dbReference>
<dbReference type="SUPFAM" id="SSF55874">
    <property type="entry name" value="ATPase domain of HSP90 chaperone/DNA topoisomerase II/histidine kinase"/>
    <property type="match status" value="1"/>
</dbReference>
<dbReference type="PANTHER" id="PTHR40448">
    <property type="entry name" value="TWO-COMPONENT SENSOR HISTIDINE KINASE"/>
    <property type="match status" value="1"/>
</dbReference>
<feature type="transmembrane region" description="Helical" evidence="1">
    <location>
        <begin position="87"/>
        <end position="107"/>
    </location>
</feature>
<feature type="transmembrane region" description="Helical" evidence="1">
    <location>
        <begin position="38"/>
        <end position="56"/>
    </location>
</feature>
<dbReference type="InterPro" id="IPR036890">
    <property type="entry name" value="HATPase_C_sf"/>
</dbReference>
<name>A0A1T2X072_9BACL</name>
<dbReference type="Gene3D" id="3.30.565.10">
    <property type="entry name" value="Histidine kinase-like ATPase, C-terminal domain"/>
    <property type="match status" value="1"/>
</dbReference>
<organism evidence="3 4">
    <name type="scientific">Paenibacillus selenitireducens</name>
    <dbReference type="NCBI Taxonomy" id="1324314"/>
    <lineage>
        <taxon>Bacteria</taxon>
        <taxon>Bacillati</taxon>
        <taxon>Bacillota</taxon>
        <taxon>Bacilli</taxon>
        <taxon>Bacillales</taxon>
        <taxon>Paenibacillaceae</taxon>
        <taxon>Paenibacillus</taxon>
    </lineage>
</organism>
<dbReference type="AlphaFoldDB" id="A0A1T2X072"/>
<keyword evidence="4" id="KW-1185">Reference proteome</keyword>
<evidence type="ECO:0000313" key="4">
    <source>
        <dbReference type="Proteomes" id="UP000190188"/>
    </source>
</evidence>
<feature type="transmembrane region" description="Helical" evidence="1">
    <location>
        <begin position="6"/>
        <end position="26"/>
    </location>
</feature>
<keyword evidence="1" id="KW-1133">Transmembrane helix</keyword>
<keyword evidence="1" id="KW-0812">Transmembrane</keyword>
<feature type="transmembrane region" description="Helical" evidence="1">
    <location>
        <begin position="144"/>
        <end position="164"/>
    </location>
</feature>
<dbReference type="RefSeq" id="WP_078502837.1">
    <property type="nucleotide sequence ID" value="NZ_MSZX01000020.1"/>
</dbReference>
<dbReference type="Proteomes" id="UP000190188">
    <property type="component" value="Unassembled WGS sequence"/>
</dbReference>
<sequence>MDNIILEELAYAITLVALPFIIHYFYSRYFVCRVESKLVIHVIYSVYYLFVLLLHFSPFPSLWLISLNTGCIVLLSFFYKGNVKWRIGAALFIFALIVLSDAAMAAVYTTSGYIISLFLSKIMMFILVQMTTRFTKSFGAGSLSIWYWIGLVCFPFISIFGVVLLNDNLTLRNYPVFYPVISSGMFLINFLIILLCDRVLCIQSAHHKNYLLEQQNSYYINQYQLTKERQEEVFKFQHDFKNILLGLRAQLQAGEGKTSLKEVDKLLGIIEQTSGSCNSGSILIDSIINYKEQVAKKLGISFYLDISIPPQLELNTSIISIILGNTLDNAIEACNQPGIAKPYVKFQMHYLNETLFIRIQNPYQHKIRKNRYGELTSTKNNKRIHGIGLKSVQKIVEESDGIWDISYENQLFQIEFCLFNIETSHQFQRASQHFEPVDVIL</sequence>
<accession>A0A1T2X072</accession>
<gene>
    <name evidence="3" type="ORF">BVG16_29765</name>
</gene>
<dbReference type="InterPro" id="IPR032834">
    <property type="entry name" value="NatK-like_C"/>
</dbReference>
<dbReference type="PANTHER" id="PTHR40448:SF1">
    <property type="entry name" value="TWO-COMPONENT SENSOR HISTIDINE KINASE"/>
    <property type="match status" value="1"/>
</dbReference>
<dbReference type="Pfam" id="PF14501">
    <property type="entry name" value="HATPase_c_5"/>
    <property type="match status" value="1"/>
</dbReference>
<reference evidence="3 4" key="1">
    <citation type="submission" date="2017-01" db="EMBL/GenBank/DDBJ databases">
        <title>Genome analysis of Paenibacillus selenitrireducens ES3-24.</title>
        <authorList>
            <person name="Xu D."/>
            <person name="Yao R."/>
            <person name="Zheng S."/>
        </authorList>
    </citation>
    <scope>NUCLEOTIDE SEQUENCE [LARGE SCALE GENOMIC DNA]</scope>
    <source>
        <strain evidence="3 4">ES3-24</strain>
    </source>
</reference>
<feature type="transmembrane region" description="Helical" evidence="1">
    <location>
        <begin position="176"/>
        <end position="196"/>
    </location>
</feature>
<protein>
    <recommendedName>
        <fullName evidence="2">Sensor histidine kinase NatK-like C-terminal domain-containing protein</fullName>
    </recommendedName>
</protein>
<dbReference type="STRING" id="1324314.BVG16_29765"/>
<proteinExistence type="predicted"/>
<dbReference type="OrthoDB" id="9813149at2"/>
<feature type="domain" description="Sensor histidine kinase NatK-like C-terminal" evidence="2">
    <location>
        <begin position="318"/>
        <end position="415"/>
    </location>
</feature>